<evidence type="ECO:0000259" key="1">
    <source>
        <dbReference type="Pfam" id="PF14397"/>
    </source>
</evidence>
<keyword evidence="3" id="KW-1185">Reference proteome</keyword>
<dbReference type="EMBL" id="JASCQP010000028">
    <property type="protein sequence ID" value="MDI5891892.1"/>
    <property type="molecule type" value="Genomic_DNA"/>
</dbReference>
<organism evidence="2 3">
    <name type="scientific">Halomonas rhizosphaerae</name>
    <dbReference type="NCBI Taxonomy" id="3043296"/>
    <lineage>
        <taxon>Bacteria</taxon>
        <taxon>Pseudomonadati</taxon>
        <taxon>Pseudomonadota</taxon>
        <taxon>Gammaproteobacteria</taxon>
        <taxon>Oceanospirillales</taxon>
        <taxon>Halomonadaceae</taxon>
        <taxon>Halomonas</taxon>
    </lineage>
</organism>
<dbReference type="SUPFAM" id="SSF56059">
    <property type="entry name" value="Glutathione synthetase ATP-binding domain-like"/>
    <property type="match status" value="1"/>
</dbReference>
<protein>
    <submittedName>
        <fullName evidence="2">Sugar-transfer associated ATP-grasp domain-containing protein</fullName>
    </submittedName>
</protein>
<dbReference type="InterPro" id="IPR039523">
    <property type="entry name" value="RimK-rel_E_lig_ATP-grasp"/>
</dbReference>
<gene>
    <name evidence="2" type="ORF">QLQ83_12390</name>
</gene>
<dbReference type="Proteomes" id="UP001225957">
    <property type="component" value="Unassembled WGS sequence"/>
</dbReference>
<dbReference type="Pfam" id="PF14397">
    <property type="entry name" value="ATPgrasp_ST"/>
    <property type="match status" value="1"/>
</dbReference>
<accession>A0ABT6V4L0</accession>
<comment type="caution">
    <text evidence="2">The sequence shown here is derived from an EMBL/GenBank/DDBJ whole genome shotgun (WGS) entry which is preliminary data.</text>
</comment>
<reference evidence="2 3" key="1">
    <citation type="submission" date="2023-04" db="EMBL/GenBank/DDBJ databases">
        <title>Halomonas strains isolated from rhizosphere soil.</title>
        <authorList>
            <person name="Xu L."/>
            <person name="Sun J.-Q."/>
        </authorList>
    </citation>
    <scope>NUCLEOTIDE SEQUENCE [LARGE SCALE GENOMIC DNA]</scope>
    <source>
        <strain evidence="2 3">LR5S20</strain>
    </source>
</reference>
<dbReference type="RefSeq" id="WP_282735833.1">
    <property type="nucleotide sequence ID" value="NZ_JASCQP010000028.1"/>
</dbReference>
<feature type="domain" description="Alpha-L-glutamate ligase-related protein ATP-grasp" evidence="1">
    <location>
        <begin position="83"/>
        <end position="335"/>
    </location>
</feature>
<evidence type="ECO:0000313" key="3">
    <source>
        <dbReference type="Proteomes" id="UP001225957"/>
    </source>
</evidence>
<sequence>MKDKRYRCLASMVSDPDRKSVLNIIKESFHCAIIEKEVPYYYFTNLLYKRGRDGYRNYIGFNDMYRVINNMFHKKGGGSDSSLDDKLMFSKILDKEGVATANVLANSDGYTLNAKNGSFTIESSRELSSFLVSLMVESRSRSIFVKPVDGAGGKNAFKVDEGTLQKVVGDLKIFDAMRDTRYLFQEGLVQHDFSNNFYSGCINTIRVHTYLDEKMDDVVISSALMRFGRHGSVVDNGSSGGLFVPVDVEKWELSGCGMTYLNQGGDVFESHPDTKLKFDRQKIPFGKDIEQLVKKSARLFECKFIGWDIALTPDGPVVIEGNSCPHLVMAQIACGGFKSHPIYKNIFSEYIGQA</sequence>
<dbReference type="Gene3D" id="3.30.470.20">
    <property type="entry name" value="ATP-grasp fold, B domain"/>
    <property type="match status" value="1"/>
</dbReference>
<name>A0ABT6V4L0_9GAMM</name>
<evidence type="ECO:0000313" key="2">
    <source>
        <dbReference type="EMBL" id="MDI5891892.1"/>
    </source>
</evidence>
<proteinExistence type="predicted"/>